<proteinExistence type="predicted"/>
<dbReference type="RefSeq" id="WP_127887791.1">
    <property type="nucleotide sequence ID" value="NZ_CP028137.1"/>
</dbReference>
<protein>
    <recommendedName>
        <fullName evidence="3">DUF2254 domain-containing protein</fullName>
    </recommendedName>
</protein>
<dbReference type="InterPro" id="IPR018723">
    <property type="entry name" value="DUF2254_membrane"/>
</dbReference>
<dbReference type="EMBL" id="CP028137">
    <property type="protein sequence ID" value="AZZ53265.1"/>
    <property type="molecule type" value="Genomic_DNA"/>
</dbReference>
<organism evidence="1 2">
    <name type="scientific">Rathayibacter festucae DSM 15932</name>
    <dbReference type="NCBI Taxonomy" id="1328866"/>
    <lineage>
        <taxon>Bacteria</taxon>
        <taxon>Bacillati</taxon>
        <taxon>Actinomycetota</taxon>
        <taxon>Actinomycetes</taxon>
        <taxon>Micrococcales</taxon>
        <taxon>Microbacteriaceae</taxon>
        <taxon>Rathayibacter</taxon>
    </lineage>
</organism>
<dbReference type="Proteomes" id="UP000285317">
    <property type="component" value="Chromosome"/>
</dbReference>
<dbReference type="AlphaFoldDB" id="A0A3Q9USS0"/>
<sequence length="254" mass="26410">MARGGRIFGGDAARAGSEAGSDTLEAAILRASTRGPGARTRAEIVPPSGRHLVLPSTSGTVLAVDVDALVALAASEDLLIALERRPGDFAVAATPLLSWWSADETVPDEETERRLDARALAAVTLGPGPGADAESRLRGLVARADVDGLAAALALLARVPDPPAAFQDADGFWRLMVPEAPFERRLLLALAVEAPAERVLLLLRDCAFTATLPRRRAVIAAACGRVVAAAPDPGALAALAEAVDDALEKRWRAL</sequence>
<name>A0A3Q9USS0_9MICO</name>
<evidence type="ECO:0000313" key="2">
    <source>
        <dbReference type="Proteomes" id="UP000285317"/>
    </source>
</evidence>
<dbReference type="Pfam" id="PF10011">
    <property type="entry name" value="DUF2254"/>
    <property type="match status" value="1"/>
</dbReference>
<dbReference type="KEGG" id="rfs:C1I64_15325"/>
<evidence type="ECO:0008006" key="3">
    <source>
        <dbReference type="Google" id="ProtNLM"/>
    </source>
</evidence>
<accession>A0A3Q9USS0</accession>
<evidence type="ECO:0000313" key="1">
    <source>
        <dbReference type="EMBL" id="AZZ53265.1"/>
    </source>
</evidence>
<gene>
    <name evidence="1" type="ORF">C1I64_15325</name>
</gene>
<reference evidence="1 2" key="1">
    <citation type="submission" date="2018-03" db="EMBL/GenBank/DDBJ databases">
        <title>Bacteriophage NCPPB3778 and a type I-E CRISPR drive the evolution of the US Biological Select Agent, Rathayibacter toxicus.</title>
        <authorList>
            <person name="Davis E.W.II."/>
            <person name="Tabima J.F."/>
            <person name="Weisberg A.J."/>
            <person name="Dantas Lopes L."/>
            <person name="Wiseman M.S."/>
            <person name="Wiseman M.S."/>
            <person name="Pupko T."/>
            <person name="Belcher M.S."/>
            <person name="Sechler A.J."/>
            <person name="Tancos M.A."/>
            <person name="Schroeder B.K."/>
            <person name="Murray T.D."/>
            <person name="Luster D.G."/>
            <person name="Schneider W.L."/>
            <person name="Rogers E."/>
            <person name="Andreote F.D."/>
            <person name="Grunwald N.J."/>
            <person name="Putnam M.L."/>
            <person name="Chang J.H."/>
        </authorList>
    </citation>
    <scope>NUCLEOTIDE SEQUENCE [LARGE SCALE GENOMIC DNA]</scope>
    <source>
        <strain evidence="1 2">DSM 15932</strain>
    </source>
</reference>